<dbReference type="GeneID" id="54588349"/>
<dbReference type="PANTHER" id="PTHR43108">
    <property type="entry name" value="N-ACETYLGLUCOSAMINE-6-SULFATASE FAMILY MEMBER"/>
    <property type="match status" value="1"/>
</dbReference>
<gene>
    <name evidence="3" type="ORF">BU26DRAFT_597752</name>
</gene>
<name>A0A6A6IBH4_9PLEO</name>
<dbReference type="Gene3D" id="3.90.1300.10">
    <property type="entry name" value="Amidase signature (AS) domain"/>
    <property type="match status" value="1"/>
</dbReference>
<evidence type="ECO:0000313" key="4">
    <source>
        <dbReference type="Proteomes" id="UP000800094"/>
    </source>
</evidence>
<reference evidence="3" key="1">
    <citation type="journal article" date="2020" name="Stud. Mycol.">
        <title>101 Dothideomycetes genomes: a test case for predicting lifestyles and emergence of pathogens.</title>
        <authorList>
            <person name="Haridas S."/>
            <person name="Albert R."/>
            <person name="Binder M."/>
            <person name="Bloem J."/>
            <person name="Labutti K."/>
            <person name="Salamov A."/>
            <person name="Andreopoulos B."/>
            <person name="Baker S."/>
            <person name="Barry K."/>
            <person name="Bills G."/>
            <person name="Bluhm B."/>
            <person name="Cannon C."/>
            <person name="Castanera R."/>
            <person name="Culley D."/>
            <person name="Daum C."/>
            <person name="Ezra D."/>
            <person name="Gonzalez J."/>
            <person name="Henrissat B."/>
            <person name="Kuo A."/>
            <person name="Liang C."/>
            <person name="Lipzen A."/>
            <person name="Lutzoni F."/>
            <person name="Magnuson J."/>
            <person name="Mondo S."/>
            <person name="Nolan M."/>
            <person name="Ohm R."/>
            <person name="Pangilinan J."/>
            <person name="Park H.-J."/>
            <person name="Ramirez L."/>
            <person name="Alfaro M."/>
            <person name="Sun H."/>
            <person name="Tritt A."/>
            <person name="Yoshinaga Y."/>
            <person name="Zwiers L.-H."/>
            <person name="Turgeon B."/>
            <person name="Goodwin S."/>
            <person name="Spatafora J."/>
            <person name="Crous P."/>
            <person name="Grigoriev I."/>
        </authorList>
    </citation>
    <scope>NUCLEOTIDE SEQUENCE</scope>
    <source>
        <strain evidence="3">CBS 122368</strain>
    </source>
</reference>
<dbReference type="InterPro" id="IPR036928">
    <property type="entry name" value="AS_sf"/>
</dbReference>
<dbReference type="OrthoDB" id="5423360at2759"/>
<proteinExistence type="inferred from homology"/>
<accession>A0A6A6IBH4</accession>
<protein>
    <submittedName>
        <fullName evidence="3">Amidase signature enzyme</fullName>
    </submittedName>
</protein>
<dbReference type="SUPFAM" id="SSF75304">
    <property type="entry name" value="Amidase signature (AS) enzymes"/>
    <property type="match status" value="1"/>
</dbReference>
<dbReference type="PANTHER" id="PTHR43108:SF8">
    <property type="entry name" value="SD21168P"/>
    <property type="match status" value="1"/>
</dbReference>
<dbReference type="Gene3D" id="3.40.720.10">
    <property type="entry name" value="Alkaline Phosphatase, subunit A"/>
    <property type="match status" value="1"/>
</dbReference>
<evidence type="ECO:0000313" key="3">
    <source>
        <dbReference type="EMBL" id="KAF2247756.1"/>
    </source>
</evidence>
<evidence type="ECO:0000259" key="2">
    <source>
        <dbReference type="Pfam" id="PF01425"/>
    </source>
</evidence>
<dbReference type="InterPro" id="IPR017850">
    <property type="entry name" value="Alkaline_phosphatase_core_sf"/>
</dbReference>
<dbReference type="SUPFAM" id="SSF53649">
    <property type="entry name" value="Alkaline phosphatase-like"/>
    <property type="match status" value="1"/>
</dbReference>
<organism evidence="3 4">
    <name type="scientific">Trematosphaeria pertusa</name>
    <dbReference type="NCBI Taxonomy" id="390896"/>
    <lineage>
        <taxon>Eukaryota</taxon>
        <taxon>Fungi</taxon>
        <taxon>Dikarya</taxon>
        <taxon>Ascomycota</taxon>
        <taxon>Pezizomycotina</taxon>
        <taxon>Dothideomycetes</taxon>
        <taxon>Pleosporomycetidae</taxon>
        <taxon>Pleosporales</taxon>
        <taxon>Massarineae</taxon>
        <taxon>Trematosphaeriaceae</taxon>
        <taxon>Trematosphaeria</taxon>
    </lineage>
</organism>
<evidence type="ECO:0000256" key="1">
    <source>
        <dbReference type="ARBA" id="ARBA00008779"/>
    </source>
</evidence>
<comment type="similarity">
    <text evidence="1">Belongs to the sulfatase family.</text>
</comment>
<dbReference type="RefSeq" id="XP_033682760.1">
    <property type="nucleotide sequence ID" value="XM_033835019.1"/>
</dbReference>
<keyword evidence="4" id="KW-1185">Reference proteome</keyword>
<dbReference type="EMBL" id="ML987197">
    <property type="protein sequence ID" value="KAF2247756.1"/>
    <property type="molecule type" value="Genomic_DNA"/>
</dbReference>
<dbReference type="Pfam" id="PF01425">
    <property type="entry name" value="Amidase"/>
    <property type="match status" value="1"/>
</dbReference>
<dbReference type="InterPro" id="IPR023631">
    <property type="entry name" value="Amidase_dom"/>
</dbReference>
<dbReference type="Proteomes" id="UP000800094">
    <property type="component" value="Unassembled WGS sequence"/>
</dbReference>
<feature type="domain" description="Amidase" evidence="2">
    <location>
        <begin position="139"/>
        <end position="252"/>
    </location>
</feature>
<sequence length="344" mass="37092">MSSATSGNGYHIGTHRLFAGKSRPYLEDTNIPMVVRGPGIPAGATSKIPSTHIDFALTFLDIAAVAEADHPKLFDGRSLLGEWKNANSEAAAQCRSRDHPCRVLGPFRQRDHRRNIAGSYPQSLSIAVPSKLSAVPTPAFPLRGKRIGVKELFALRGLHMALSNRAFYAVASPAEHTAPAIQKLLDAGAILVGSTKCSSMTSREDPAETVDFMAPWNPRGDGYQSPVGSSSGSAAGVASYDWLDFTIGSDNGPPLSMAVLSTDFRTMPFLLKAFDHATKLLPVAVSFSSRNQCHVSKDVESYIFSIGAPSCGENWSQYVRLERPFPHDLGDLMWFSAAGKDDCH</sequence>
<dbReference type="AlphaFoldDB" id="A0A6A6IBH4"/>